<protein>
    <submittedName>
        <fullName evidence="2">Uncharacterized protein</fullName>
    </submittedName>
</protein>
<keyword evidence="1" id="KW-1133">Transmembrane helix</keyword>
<accession>A0AAU7JMA2</accession>
<dbReference type="AlphaFoldDB" id="A0AAU7JMA2"/>
<name>A0AAU7JMA2_9HYPH</name>
<reference evidence="2" key="1">
    <citation type="submission" date="2024-05" db="EMBL/GenBank/DDBJ databases">
        <authorList>
            <person name="Kim S."/>
            <person name="Heo J."/>
            <person name="Choi H."/>
            <person name="Choi Y."/>
            <person name="Kwon S.-W."/>
            <person name="Kim Y."/>
        </authorList>
    </citation>
    <scope>NUCLEOTIDE SEQUENCE</scope>
    <source>
        <strain evidence="2">KACC 23698</strain>
    </source>
</reference>
<evidence type="ECO:0000313" key="2">
    <source>
        <dbReference type="EMBL" id="XBO41415.1"/>
    </source>
</evidence>
<evidence type="ECO:0000256" key="1">
    <source>
        <dbReference type="SAM" id="Phobius"/>
    </source>
</evidence>
<keyword evidence="1" id="KW-0472">Membrane</keyword>
<sequence>MTMGPEDPIRPDAPPGEPPAPRRPLVVRVLLDVLVVPFVIFDEIVRPLFAPLIRALQALALVQRMERAVAALPRYAILAVFVVPFLIAEPLKILGLYWLGTGHVRVAIPTLILAHGATFLIVERIFDAGRDKLMTIGWFARIITVVFRVRDAALAWVRSSRAWKTVREYGRRLRLRVREIAARWKSA</sequence>
<proteinExistence type="predicted"/>
<organism evidence="2">
    <name type="scientific">Alsobacter sp. KACC 23698</name>
    <dbReference type="NCBI Taxonomy" id="3149229"/>
    <lineage>
        <taxon>Bacteria</taxon>
        <taxon>Pseudomonadati</taxon>
        <taxon>Pseudomonadota</taxon>
        <taxon>Alphaproteobacteria</taxon>
        <taxon>Hyphomicrobiales</taxon>
        <taxon>Alsobacteraceae</taxon>
        <taxon>Alsobacter</taxon>
    </lineage>
</organism>
<gene>
    <name evidence="2" type="ORF">ABEG18_11860</name>
</gene>
<feature type="transmembrane region" description="Helical" evidence="1">
    <location>
        <begin position="75"/>
        <end position="100"/>
    </location>
</feature>
<dbReference type="EMBL" id="CP157484">
    <property type="protein sequence ID" value="XBO41415.1"/>
    <property type="molecule type" value="Genomic_DNA"/>
</dbReference>
<dbReference type="RefSeq" id="WP_406858269.1">
    <property type="nucleotide sequence ID" value="NZ_CP157484.1"/>
</dbReference>
<feature type="transmembrane region" description="Helical" evidence="1">
    <location>
        <begin position="106"/>
        <end position="126"/>
    </location>
</feature>
<keyword evidence="1" id="KW-0812">Transmembrane</keyword>